<dbReference type="RefSeq" id="WP_133528852.1">
    <property type="nucleotide sequence ID" value="NZ_SNXO01000027.1"/>
</dbReference>
<keyword evidence="7" id="KW-0479">Metal-binding</keyword>
<proteinExistence type="inferred from homology"/>
<feature type="binding site" evidence="7">
    <location>
        <begin position="207"/>
        <end position="211"/>
    </location>
    <ligand>
        <name>ATP</name>
        <dbReference type="ChEBI" id="CHEBI:30616"/>
    </ligand>
</feature>
<dbReference type="UniPathway" id="UPA00340">
    <property type="reaction ID" value="UER00458"/>
</dbReference>
<evidence type="ECO:0000256" key="1">
    <source>
        <dbReference type="ARBA" id="ARBA00008748"/>
    </source>
</evidence>
<dbReference type="Proteomes" id="UP000295500">
    <property type="component" value="Unassembled WGS sequence"/>
</dbReference>
<dbReference type="PANTHER" id="PTHR21060:SF15">
    <property type="entry name" value="ACETATE KINASE-RELATED"/>
    <property type="match status" value="1"/>
</dbReference>
<dbReference type="AlphaFoldDB" id="A0A4R6PZQ5"/>
<evidence type="ECO:0000256" key="6">
    <source>
        <dbReference type="ARBA" id="ARBA00022840"/>
    </source>
</evidence>
<keyword evidence="6 7" id="KW-0067">ATP-binding</keyword>
<dbReference type="InterPro" id="IPR023865">
    <property type="entry name" value="Aliphatic_acid_kinase_CS"/>
</dbReference>
<feature type="binding site" evidence="7">
    <location>
        <begin position="330"/>
        <end position="334"/>
    </location>
    <ligand>
        <name>ATP</name>
        <dbReference type="ChEBI" id="CHEBI:30616"/>
    </ligand>
</feature>
<protein>
    <recommendedName>
        <fullName evidence="7">Acetate kinase</fullName>
        <ecNumber evidence="7">2.7.2.1</ecNumber>
    </recommendedName>
    <alternativeName>
        <fullName evidence="7">Acetokinase</fullName>
    </alternativeName>
</protein>
<comment type="subunit">
    <text evidence="7">Homodimer.</text>
</comment>
<feature type="site" description="Transition state stabilizer" evidence="7">
    <location>
        <position position="240"/>
    </location>
</feature>
<feature type="site" description="Transition state stabilizer" evidence="7">
    <location>
        <position position="179"/>
    </location>
</feature>
<evidence type="ECO:0000256" key="8">
    <source>
        <dbReference type="RuleBase" id="RU003835"/>
    </source>
</evidence>
<dbReference type="PROSITE" id="PS01076">
    <property type="entry name" value="ACETATE_KINASE_2"/>
    <property type="match status" value="1"/>
</dbReference>
<evidence type="ECO:0000313" key="9">
    <source>
        <dbReference type="EMBL" id="TDP52315.1"/>
    </source>
</evidence>
<dbReference type="EMBL" id="SNXO01000027">
    <property type="protein sequence ID" value="TDP52315.1"/>
    <property type="molecule type" value="Genomic_DNA"/>
</dbReference>
<dbReference type="PRINTS" id="PR00471">
    <property type="entry name" value="ACETATEKNASE"/>
</dbReference>
<reference evidence="9 10" key="1">
    <citation type="submission" date="2019-03" db="EMBL/GenBank/DDBJ databases">
        <title>Genomic Encyclopedia of Type Strains, Phase IV (KMG-IV): sequencing the most valuable type-strain genomes for metagenomic binning, comparative biology and taxonomic classification.</title>
        <authorList>
            <person name="Goeker M."/>
        </authorList>
    </citation>
    <scope>NUCLEOTIDE SEQUENCE [LARGE SCALE GENOMIC DNA]</scope>
    <source>
        <strain evidence="9 10">DSM 28287</strain>
    </source>
</reference>
<dbReference type="InterPro" id="IPR000890">
    <property type="entry name" value="Aliphatic_acid_kin_short-chain"/>
</dbReference>
<feature type="binding site" evidence="7">
    <location>
        <position position="383"/>
    </location>
    <ligand>
        <name>Mg(2+)</name>
        <dbReference type="ChEBI" id="CHEBI:18420"/>
    </ligand>
</feature>
<dbReference type="GO" id="GO:0000287">
    <property type="term" value="F:magnesium ion binding"/>
    <property type="evidence" value="ECO:0007669"/>
    <property type="project" value="UniProtKB-UniRule"/>
</dbReference>
<dbReference type="PANTHER" id="PTHR21060">
    <property type="entry name" value="ACETATE KINASE"/>
    <property type="match status" value="1"/>
</dbReference>
<dbReference type="CDD" id="cd24010">
    <property type="entry name" value="ASKHA_NBD_AcK_PK"/>
    <property type="match status" value="1"/>
</dbReference>
<accession>A0A4R6PZQ5</accession>
<keyword evidence="10" id="KW-1185">Reference proteome</keyword>
<keyword evidence="3 7" id="KW-0808">Transferase</keyword>
<dbReference type="HAMAP" id="MF_00020">
    <property type="entry name" value="Acetate_kinase"/>
    <property type="match status" value="1"/>
</dbReference>
<dbReference type="InterPro" id="IPR004372">
    <property type="entry name" value="Ac/propionate_kinase"/>
</dbReference>
<gene>
    <name evidence="7" type="primary">ackA</name>
    <name evidence="9" type="ORF">EV211_12731</name>
</gene>
<comment type="cofactor">
    <cofactor evidence="7">
        <name>Mg(2+)</name>
        <dbReference type="ChEBI" id="CHEBI:18420"/>
    </cofactor>
    <cofactor evidence="7">
        <name>Mn(2+)</name>
        <dbReference type="ChEBI" id="CHEBI:29035"/>
    </cofactor>
    <text evidence="7">Mg(2+). Can also accept Mn(2+).</text>
</comment>
<dbReference type="Pfam" id="PF00871">
    <property type="entry name" value="Acetate_kinase"/>
    <property type="match status" value="1"/>
</dbReference>
<feature type="binding site" evidence="7">
    <location>
        <position position="7"/>
    </location>
    <ligand>
        <name>Mg(2+)</name>
        <dbReference type="ChEBI" id="CHEBI:18420"/>
    </ligand>
</feature>
<comment type="catalytic activity">
    <reaction evidence="7">
        <text>acetate + ATP = acetyl phosphate + ADP</text>
        <dbReference type="Rhea" id="RHEA:11352"/>
        <dbReference type="ChEBI" id="CHEBI:22191"/>
        <dbReference type="ChEBI" id="CHEBI:30089"/>
        <dbReference type="ChEBI" id="CHEBI:30616"/>
        <dbReference type="ChEBI" id="CHEBI:456216"/>
        <dbReference type="EC" id="2.7.2.1"/>
    </reaction>
</comment>
<feature type="binding site" evidence="7">
    <location>
        <position position="90"/>
    </location>
    <ligand>
        <name>substrate</name>
    </ligand>
</feature>
<sequence>MIVLVLNCGSSSIKYQLLEMKDETLIAKGLVERIGMEGSVITHEKTGHIKIVKEVPMKDHKDGIKHVMDALLAPDGGLKSLKDIDAIGHRVVHAGEKYSNSILISDTVVAALEECIDLAPLHNPPNLDGIQACKELMPGVPMVGVFDTAFHQTMRPESYLYAIPYKYYEKYGIRKYGFHGTSHKYMAIEAAEMLNIDVNDLKLITCHLGNGASVSAIKHGRSVDTSMGFTPLEGLVMGTRCGDLDPSIVSLIGEKEGITEGEVTSILNKESGVLGISGISSDFRDLEAAMKEGNRRAELALNIFARKVRFYIGAYIAEMNGVDAIVFTGGIGENDTYMRELICKNMGNLGIKLDPYKNNVRSKMVILSTDDSPVKIMMIPSNEELVIARETNEIVKHSRLL</sequence>
<comment type="subcellular location">
    <subcellularLocation>
        <location evidence="7">Cytoplasm</location>
    </subcellularLocation>
</comment>
<dbReference type="GO" id="GO:0005524">
    <property type="term" value="F:ATP binding"/>
    <property type="evidence" value="ECO:0007669"/>
    <property type="project" value="UniProtKB-KW"/>
</dbReference>
<feature type="active site" description="Proton donor/acceptor" evidence="7">
    <location>
        <position position="147"/>
    </location>
</feature>
<name>A0A4R6PZQ5_9FIRM</name>
<keyword evidence="2 7" id="KW-0963">Cytoplasm</keyword>
<dbReference type="NCBIfam" id="TIGR00016">
    <property type="entry name" value="ackA"/>
    <property type="match status" value="1"/>
</dbReference>
<dbReference type="GO" id="GO:0006085">
    <property type="term" value="P:acetyl-CoA biosynthetic process"/>
    <property type="evidence" value="ECO:0007669"/>
    <property type="project" value="UniProtKB-UniRule"/>
</dbReference>
<dbReference type="InterPro" id="IPR043129">
    <property type="entry name" value="ATPase_NBD"/>
</dbReference>
<dbReference type="OrthoDB" id="9802453at2"/>
<comment type="pathway">
    <text evidence="7">Metabolic intermediate biosynthesis; acetyl-CoA biosynthesis; acetyl-CoA from acetate: step 1/2.</text>
</comment>
<dbReference type="PIRSF" id="PIRSF000722">
    <property type="entry name" value="Acetate_prop_kin"/>
    <property type="match status" value="1"/>
</dbReference>
<keyword evidence="5 7" id="KW-0418">Kinase</keyword>
<feature type="binding site" evidence="7">
    <location>
        <position position="14"/>
    </location>
    <ligand>
        <name>ATP</name>
        <dbReference type="ChEBI" id="CHEBI:30616"/>
    </ligand>
</feature>
<evidence type="ECO:0000256" key="5">
    <source>
        <dbReference type="ARBA" id="ARBA00022777"/>
    </source>
</evidence>
<organism evidence="9 10">
    <name type="scientific">Aminicella lysinilytica</name>
    <dbReference type="NCBI Taxonomy" id="433323"/>
    <lineage>
        <taxon>Bacteria</taxon>
        <taxon>Bacillati</taxon>
        <taxon>Bacillota</taxon>
        <taxon>Clostridia</taxon>
        <taxon>Peptostreptococcales</taxon>
        <taxon>Anaerovoracaceae</taxon>
        <taxon>Aminicella</taxon>
    </lineage>
</organism>
<comment type="function">
    <text evidence="7">Catalyzes the formation of acetyl phosphate from acetate and ATP. Can also catalyze the reverse reaction.</text>
</comment>
<dbReference type="SUPFAM" id="SSF53067">
    <property type="entry name" value="Actin-like ATPase domain"/>
    <property type="match status" value="2"/>
</dbReference>
<comment type="caution">
    <text evidence="9">The sequence shown here is derived from an EMBL/GenBank/DDBJ whole genome shotgun (WGS) entry which is preliminary data.</text>
</comment>
<evidence type="ECO:0000256" key="3">
    <source>
        <dbReference type="ARBA" id="ARBA00022679"/>
    </source>
</evidence>
<dbReference type="Gene3D" id="3.30.420.40">
    <property type="match status" value="2"/>
</dbReference>
<dbReference type="GO" id="GO:0005737">
    <property type="term" value="C:cytoplasm"/>
    <property type="evidence" value="ECO:0007669"/>
    <property type="project" value="UniProtKB-SubCell"/>
</dbReference>
<comment type="similarity">
    <text evidence="1 7 8">Belongs to the acetokinase family.</text>
</comment>
<keyword evidence="4 7" id="KW-0547">Nucleotide-binding</keyword>
<dbReference type="PROSITE" id="PS01075">
    <property type="entry name" value="ACETATE_KINASE_1"/>
    <property type="match status" value="1"/>
</dbReference>
<evidence type="ECO:0000256" key="4">
    <source>
        <dbReference type="ARBA" id="ARBA00022741"/>
    </source>
</evidence>
<feature type="binding site" evidence="7">
    <location>
        <begin position="282"/>
        <end position="284"/>
    </location>
    <ligand>
        <name>ATP</name>
        <dbReference type="ChEBI" id="CHEBI:30616"/>
    </ligand>
</feature>
<dbReference type="GO" id="GO:0006083">
    <property type="term" value="P:acetate metabolic process"/>
    <property type="evidence" value="ECO:0007669"/>
    <property type="project" value="TreeGrafter"/>
</dbReference>
<evidence type="ECO:0000256" key="7">
    <source>
        <dbReference type="HAMAP-Rule" id="MF_00020"/>
    </source>
</evidence>
<keyword evidence="7" id="KW-0460">Magnesium</keyword>
<dbReference type="EC" id="2.7.2.1" evidence="7"/>
<evidence type="ECO:0000256" key="2">
    <source>
        <dbReference type="ARBA" id="ARBA00022490"/>
    </source>
</evidence>
<dbReference type="GO" id="GO:0008776">
    <property type="term" value="F:acetate kinase activity"/>
    <property type="evidence" value="ECO:0007669"/>
    <property type="project" value="UniProtKB-UniRule"/>
</dbReference>
<evidence type="ECO:0000313" key="10">
    <source>
        <dbReference type="Proteomes" id="UP000295500"/>
    </source>
</evidence>